<name>A0A839XPB3_9PSEU</name>
<evidence type="ECO:0000313" key="5">
    <source>
        <dbReference type="EMBL" id="MBB3662523.1"/>
    </source>
</evidence>
<dbReference type="GO" id="GO:0003677">
    <property type="term" value="F:DNA binding"/>
    <property type="evidence" value="ECO:0007669"/>
    <property type="project" value="UniProtKB-KW"/>
</dbReference>
<dbReference type="CDD" id="cd00090">
    <property type="entry name" value="HTH_ARSR"/>
    <property type="match status" value="1"/>
</dbReference>
<dbReference type="InterPro" id="IPR001845">
    <property type="entry name" value="HTH_ArsR_DNA-bd_dom"/>
</dbReference>
<evidence type="ECO:0000259" key="4">
    <source>
        <dbReference type="PROSITE" id="PS50987"/>
    </source>
</evidence>
<sequence length="106" mass="11347">MTDPGTDAVLGALADPTRRALLDALAAHGQASASVLAADLPVSRQAIVKHLGVLSEAGLVEPERSGREVRYTVRSESLAATASWMSALADRWDRRLRTIKRAAEQQ</sequence>
<comment type="caution">
    <text evidence="5">The sequence shown here is derived from an EMBL/GenBank/DDBJ whole genome shotgun (WGS) entry which is preliminary data.</text>
</comment>
<evidence type="ECO:0000256" key="1">
    <source>
        <dbReference type="ARBA" id="ARBA00023015"/>
    </source>
</evidence>
<reference evidence="5 6" key="1">
    <citation type="submission" date="2020-08" db="EMBL/GenBank/DDBJ databases">
        <title>Sequencing the genomes of 1000 actinobacteria strains.</title>
        <authorList>
            <person name="Klenk H.-P."/>
        </authorList>
    </citation>
    <scope>NUCLEOTIDE SEQUENCE [LARGE SCALE GENOMIC DNA]</scope>
    <source>
        <strain evidence="5 6">DSM 45267</strain>
    </source>
</reference>
<dbReference type="SMART" id="SM00418">
    <property type="entry name" value="HTH_ARSR"/>
    <property type="match status" value="1"/>
</dbReference>
<dbReference type="InterPro" id="IPR036388">
    <property type="entry name" value="WH-like_DNA-bd_sf"/>
</dbReference>
<proteinExistence type="predicted"/>
<accession>A0A839XPB3</accession>
<dbReference type="PROSITE" id="PS50987">
    <property type="entry name" value="HTH_ARSR_2"/>
    <property type="match status" value="1"/>
</dbReference>
<dbReference type="NCBIfam" id="NF033788">
    <property type="entry name" value="HTH_metalloreg"/>
    <property type="match status" value="1"/>
</dbReference>
<evidence type="ECO:0000313" key="6">
    <source>
        <dbReference type="Proteomes" id="UP000564573"/>
    </source>
</evidence>
<dbReference type="InterPro" id="IPR036390">
    <property type="entry name" value="WH_DNA-bd_sf"/>
</dbReference>
<dbReference type="Gene3D" id="1.10.10.10">
    <property type="entry name" value="Winged helix-like DNA-binding domain superfamily/Winged helix DNA-binding domain"/>
    <property type="match status" value="1"/>
</dbReference>
<keyword evidence="1" id="KW-0805">Transcription regulation</keyword>
<evidence type="ECO:0000256" key="2">
    <source>
        <dbReference type="ARBA" id="ARBA00023125"/>
    </source>
</evidence>
<dbReference type="AlphaFoldDB" id="A0A839XPB3"/>
<dbReference type="PRINTS" id="PR00778">
    <property type="entry name" value="HTHARSR"/>
</dbReference>
<dbReference type="GO" id="GO:0003700">
    <property type="term" value="F:DNA-binding transcription factor activity"/>
    <property type="evidence" value="ECO:0007669"/>
    <property type="project" value="InterPro"/>
</dbReference>
<keyword evidence="2 5" id="KW-0238">DNA-binding</keyword>
<protein>
    <submittedName>
        <fullName evidence="5">DNA-binding transcriptional ArsR family regulator</fullName>
    </submittedName>
</protein>
<gene>
    <name evidence="5" type="ORF">FB384_001427</name>
</gene>
<dbReference type="Pfam" id="PF12840">
    <property type="entry name" value="HTH_20"/>
    <property type="match status" value="1"/>
</dbReference>
<dbReference type="RefSeq" id="WP_183780532.1">
    <property type="nucleotide sequence ID" value="NZ_JACIBS010000001.1"/>
</dbReference>
<evidence type="ECO:0000256" key="3">
    <source>
        <dbReference type="ARBA" id="ARBA00023163"/>
    </source>
</evidence>
<keyword evidence="3" id="KW-0804">Transcription</keyword>
<dbReference type="PANTHER" id="PTHR33154:SF33">
    <property type="entry name" value="TRANSCRIPTIONAL REPRESSOR SDPR"/>
    <property type="match status" value="1"/>
</dbReference>
<dbReference type="Proteomes" id="UP000564573">
    <property type="component" value="Unassembled WGS sequence"/>
</dbReference>
<dbReference type="PANTHER" id="PTHR33154">
    <property type="entry name" value="TRANSCRIPTIONAL REGULATOR, ARSR FAMILY"/>
    <property type="match status" value="1"/>
</dbReference>
<keyword evidence="6" id="KW-1185">Reference proteome</keyword>
<dbReference type="EMBL" id="JACIBS010000001">
    <property type="protein sequence ID" value="MBB3662523.1"/>
    <property type="molecule type" value="Genomic_DNA"/>
</dbReference>
<dbReference type="InterPro" id="IPR011991">
    <property type="entry name" value="ArsR-like_HTH"/>
</dbReference>
<dbReference type="SUPFAM" id="SSF46785">
    <property type="entry name" value="Winged helix' DNA-binding domain"/>
    <property type="match status" value="1"/>
</dbReference>
<dbReference type="InterPro" id="IPR051081">
    <property type="entry name" value="HTH_MetalResp_TranReg"/>
</dbReference>
<feature type="domain" description="HTH arsR-type" evidence="4">
    <location>
        <begin position="1"/>
        <end position="93"/>
    </location>
</feature>
<organism evidence="5 6">
    <name type="scientific">Prauserella sediminis</name>
    <dbReference type="NCBI Taxonomy" id="577680"/>
    <lineage>
        <taxon>Bacteria</taxon>
        <taxon>Bacillati</taxon>
        <taxon>Actinomycetota</taxon>
        <taxon>Actinomycetes</taxon>
        <taxon>Pseudonocardiales</taxon>
        <taxon>Pseudonocardiaceae</taxon>
        <taxon>Prauserella</taxon>
        <taxon>Prauserella salsuginis group</taxon>
    </lineage>
</organism>